<sequence>MRYLIFFLFISISSAGLHAQVPHPGIYQFNNQLNNYFGAGHYARFFNSIDDFLSMKIIPYQEVSDYGLTYAIVSANQGHTQIKIAFLRDTVSTKGKKQLRIISKNVRPGDFYFSQEFSIQKDSVITRSSNGGSLAGTGNLPGEWSFSKNRSDYFGIYKNPLVKNQSIKDTASGKYQNGKSYQFEQAFFEGRGKSPKPYIDLRTNLNHDKILIYDKPGSHSLSKDYFRKGETIAITADDSTQWFGVDRIEVRKDTGKYYSMDYGIEEGTTLLQTTSGWIKKEDLASAPWIRQQQQTNKFRFEISADKEFVNAVKIINKKTGSKQVLLDIWAELKSIPTQVIQIADYNFDGYPDFMFLMQSGGAGPNYTNNFYLYNPQKENFEYNDDLSQLSQVEINVKNRTINSSWRDGAAHHGGEKYTFINQHLTKTGYWDQYAVTGPFVQENSGELIDGKWIDHHYKGAEVLADTAAVYQHPQENKIPLFRVKKGDYAVIKAENALFFEVEITTIPNHLIEGWIAKENFFPKTSLMYTENTSLYNFELIKDQQAIPFAVKITNRADGKTFQYVTELDDADSTNTTLYTNDYNFDGYPDFSLKTSSKDDVELGNLYKNYYLYDPIPGLFTLDTLLSKLPNLEFNQKRKTYSSTEFVIKDNTIIKKIKNYKVVNEKYILIKE</sequence>
<dbReference type="AlphaFoldDB" id="A0A7W9DLH4"/>
<dbReference type="InterPro" id="IPR058087">
    <property type="entry name" value="XAC2610_dom"/>
</dbReference>
<feature type="chain" id="PRO_5031166836" evidence="1">
    <location>
        <begin position="20"/>
        <end position="671"/>
    </location>
</feature>
<dbReference type="Proteomes" id="UP000537718">
    <property type="component" value="Unassembled WGS sequence"/>
</dbReference>
<gene>
    <name evidence="2" type="ORF">HDE69_003260</name>
</gene>
<proteinExistence type="predicted"/>
<dbReference type="NCBIfam" id="NF047539">
    <property type="entry name" value="XAC2610_fam"/>
    <property type="match status" value="2"/>
</dbReference>
<dbReference type="RefSeq" id="WP_183868122.1">
    <property type="nucleotide sequence ID" value="NZ_JACHCF010000007.1"/>
</dbReference>
<protein>
    <submittedName>
        <fullName evidence="2">Uncharacterized protein</fullName>
    </submittedName>
</protein>
<accession>A0A7W9DLH4</accession>
<feature type="signal peptide" evidence="1">
    <location>
        <begin position="1"/>
        <end position="19"/>
    </location>
</feature>
<keyword evidence="1" id="KW-0732">Signal</keyword>
<organism evidence="2 3">
    <name type="scientific">Pedobacter cryoconitis</name>
    <dbReference type="NCBI Taxonomy" id="188932"/>
    <lineage>
        <taxon>Bacteria</taxon>
        <taxon>Pseudomonadati</taxon>
        <taxon>Bacteroidota</taxon>
        <taxon>Sphingobacteriia</taxon>
        <taxon>Sphingobacteriales</taxon>
        <taxon>Sphingobacteriaceae</taxon>
        <taxon>Pedobacter</taxon>
    </lineage>
</organism>
<dbReference type="EMBL" id="JACHCF010000007">
    <property type="protein sequence ID" value="MBB5622195.1"/>
    <property type="molecule type" value="Genomic_DNA"/>
</dbReference>
<evidence type="ECO:0000313" key="3">
    <source>
        <dbReference type="Proteomes" id="UP000537718"/>
    </source>
</evidence>
<evidence type="ECO:0000256" key="1">
    <source>
        <dbReference type="SAM" id="SignalP"/>
    </source>
</evidence>
<evidence type="ECO:0000313" key="2">
    <source>
        <dbReference type="EMBL" id="MBB5622195.1"/>
    </source>
</evidence>
<name>A0A7W9DLH4_9SPHI</name>
<comment type="caution">
    <text evidence="2">The sequence shown here is derived from an EMBL/GenBank/DDBJ whole genome shotgun (WGS) entry which is preliminary data.</text>
</comment>
<reference evidence="2 3" key="1">
    <citation type="submission" date="2020-08" db="EMBL/GenBank/DDBJ databases">
        <title>Genomic Encyclopedia of Type Strains, Phase IV (KMG-V): Genome sequencing to study the core and pangenomes of soil and plant-associated prokaryotes.</title>
        <authorList>
            <person name="Whitman W."/>
        </authorList>
    </citation>
    <scope>NUCLEOTIDE SEQUENCE [LARGE SCALE GENOMIC DNA]</scope>
    <source>
        <strain evidence="2 3">MP7CTX6</strain>
    </source>
</reference>